<sequence>ASEASLEQDSVIFTPDNWFEAQFITVEGKNDSEDDGNQIFNVITSATVSNDTSYNNIDPSDLEYNNIDNEGPGFVIKPVSNLQVSENGTTTAEATIQLRTHPSSPVTLLIATANDEEGKLSIGNYEEGKLSSIISVSFNASNWSESQTVTITGIDDQIKDGRKGFAIVTFPAISEDPDYKDVNPVDIIVFNEDDDTGDTRIWWERQPDPTEVTERGGEDTFTFQVSSQPTHPIDFNVSSSDPTEGTVSPTSGTIWP</sequence>
<feature type="region of interest" description="Disordered" evidence="1">
    <location>
        <begin position="226"/>
        <end position="256"/>
    </location>
</feature>
<proteinExistence type="predicted"/>
<reference evidence="3" key="1">
    <citation type="submission" date="2018-05" db="EMBL/GenBank/DDBJ databases">
        <authorList>
            <person name="Lanie J.A."/>
            <person name="Ng W.-L."/>
            <person name="Kazmierczak K.M."/>
            <person name="Andrzejewski T.M."/>
            <person name="Davidsen T.M."/>
            <person name="Wayne K.J."/>
            <person name="Tettelin H."/>
            <person name="Glass J.I."/>
            <person name="Rusch D."/>
            <person name="Podicherti R."/>
            <person name="Tsui H.-C.T."/>
            <person name="Winkler M.E."/>
        </authorList>
    </citation>
    <scope>NUCLEOTIDE SEQUENCE</scope>
</reference>
<evidence type="ECO:0000256" key="1">
    <source>
        <dbReference type="SAM" id="MobiDB-lite"/>
    </source>
</evidence>
<name>A0A382ZM67_9ZZZZ</name>
<evidence type="ECO:0000259" key="2">
    <source>
        <dbReference type="PROSITE" id="PS50202"/>
    </source>
</evidence>
<feature type="non-terminal residue" evidence="3">
    <location>
        <position position="1"/>
    </location>
</feature>
<feature type="domain" description="MSP" evidence="2">
    <location>
        <begin position="172"/>
        <end position="256"/>
    </location>
</feature>
<dbReference type="PROSITE" id="PS50202">
    <property type="entry name" value="MSP"/>
    <property type="match status" value="1"/>
</dbReference>
<protein>
    <recommendedName>
        <fullName evidence="2">MSP domain-containing protein</fullName>
    </recommendedName>
</protein>
<organism evidence="3">
    <name type="scientific">marine metagenome</name>
    <dbReference type="NCBI Taxonomy" id="408172"/>
    <lineage>
        <taxon>unclassified sequences</taxon>
        <taxon>metagenomes</taxon>
        <taxon>ecological metagenomes</taxon>
    </lineage>
</organism>
<dbReference type="EMBL" id="UINC01184532">
    <property type="protein sequence ID" value="SVD95788.1"/>
    <property type="molecule type" value="Genomic_DNA"/>
</dbReference>
<feature type="non-terminal residue" evidence="3">
    <location>
        <position position="256"/>
    </location>
</feature>
<accession>A0A382ZM67</accession>
<gene>
    <name evidence="3" type="ORF">METZ01_LOCUS448642</name>
</gene>
<evidence type="ECO:0000313" key="3">
    <source>
        <dbReference type="EMBL" id="SVD95788.1"/>
    </source>
</evidence>
<dbReference type="InterPro" id="IPR000535">
    <property type="entry name" value="MSP_dom"/>
</dbReference>
<dbReference type="AlphaFoldDB" id="A0A382ZM67"/>